<gene>
    <name evidence="2" type="ORF">V6N11_021944</name>
</gene>
<sequence>MESNEEVGQVPVDDYPEMNSPDATDSPEMDPPDTDSTETGQECEEGAIVPQHAATLDSSQSQSGESQQEAGISQGQNHSGPCQSNSNIVQCGDIQFLVHLQKFIENNLSSE</sequence>
<accession>A0ABR2TI29</accession>
<reference evidence="2 3" key="1">
    <citation type="journal article" date="2024" name="G3 (Bethesda)">
        <title>Genome assembly of Hibiscus sabdariffa L. provides insights into metabolisms of medicinal natural products.</title>
        <authorList>
            <person name="Kim T."/>
        </authorList>
    </citation>
    <scope>NUCLEOTIDE SEQUENCE [LARGE SCALE GENOMIC DNA]</scope>
    <source>
        <strain evidence="2">TK-2024</strain>
        <tissue evidence="2">Old leaves</tissue>
    </source>
</reference>
<protein>
    <submittedName>
        <fullName evidence="2">Uncharacterized protein</fullName>
    </submittedName>
</protein>
<feature type="compositionally biased region" description="Low complexity" evidence="1">
    <location>
        <begin position="58"/>
        <end position="76"/>
    </location>
</feature>
<feature type="region of interest" description="Disordered" evidence="1">
    <location>
        <begin position="1"/>
        <end position="86"/>
    </location>
</feature>
<dbReference type="Proteomes" id="UP001396334">
    <property type="component" value="Unassembled WGS sequence"/>
</dbReference>
<keyword evidence="3" id="KW-1185">Reference proteome</keyword>
<comment type="caution">
    <text evidence="2">The sequence shown here is derived from an EMBL/GenBank/DDBJ whole genome shotgun (WGS) entry which is preliminary data.</text>
</comment>
<evidence type="ECO:0000256" key="1">
    <source>
        <dbReference type="SAM" id="MobiDB-lite"/>
    </source>
</evidence>
<name>A0ABR2TI29_9ROSI</name>
<proteinExistence type="predicted"/>
<feature type="compositionally biased region" description="Acidic residues" evidence="1">
    <location>
        <begin position="25"/>
        <end position="45"/>
    </location>
</feature>
<evidence type="ECO:0000313" key="2">
    <source>
        <dbReference type="EMBL" id="KAK9037022.1"/>
    </source>
</evidence>
<dbReference type="EMBL" id="JBBPBN010000005">
    <property type="protein sequence ID" value="KAK9037022.1"/>
    <property type="molecule type" value="Genomic_DNA"/>
</dbReference>
<evidence type="ECO:0000313" key="3">
    <source>
        <dbReference type="Proteomes" id="UP001396334"/>
    </source>
</evidence>
<feature type="compositionally biased region" description="Polar residues" evidence="1">
    <location>
        <begin position="77"/>
        <end position="86"/>
    </location>
</feature>
<organism evidence="2 3">
    <name type="scientific">Hibiscus sabdariffa</name>
    <name type="common">roselle</name>
    <dbReference type="NCBI Taxonomy" id="183260"/>
    <lineage>
        <taxon>Eukaryota</taxon>
        <taxon>Viridiplantae</taxon>
        <taxon>Streptophyta</taxon>
        <taxon>Embryophyta</taxon>
        <taxon>Tracheophyta</taxon>
        <taxon>Spermatophyta</taxon>
        <taxon>Magnoliopsida</taxon>
        <taxon>eudicotyledons</taxon>
        <taxon>Gunneridae</taxon>
        <taxon>Pentapetalae</taxon>
        <taxon>rosids</taxon>
        <taxon>malvids</taxon>
        <taxon>Malvales</taxon>
        <taxon>Malvaceae</taxon>
        <taxon>Malvoideae</taxon>
        <taxon>Hibiscus</taxon>
    </lineage>
</organism>